<dbReference type="Gene3D" id="3.40.50.12780">
    <property type="entry name" value="N-terminal domain of ligase-like"/>
    <property type="match status" value="1"/>
</dbReference>
<dbReference type="PANTHER" id="PTHR43767:SF1">
    <property type="entry name" value="NONRIBOSOMAL PEPTIDE SYNTHASE PES1 (EUROFUNG)-RELATED"/>
    <property type="match status" value="1"/>
</dbReference>
<dbReference type="Gene3D" id="3.30.300.30">
    <property type="match status" value="1"/>
</dbReference>
<reference evidence="2 3" key="1">
    <citation type="submission" date="2021-01" db="EMBL/GenBank/DDBJ databases">
        <title>Piscinibacter sp. Jin2 Genome sequencing and assembly.</title>
        <authorList>
            <person name="Kim I."/>
        </authorList>
    </citation>
    <scope>NUCLEOTIDE SEQUENCE [LARGE SCALE GENOMIC DNA]</scope>
    <source>
        <strain evidence="2 3">Jin2</strain>
    </source>
</reference>
<accession>A0A9X0XCV6</accession>
<comment type="caution">
    <text evidence="2">The sequence shown here is derived from an EMBL/GenBank/DDBJ whole genome shotgun (WGS) entry which is preliminary data.</text>
</comment>
<feature type="domain" description="Carrier" evidence="1">
    <location>
        <begin position="542"/>
        <end position="617"/>
    </location>
</feature>
<dbReference type="InterPro" id="IPR036736">
    <property type="entry name" value="ACP-like_sf"/>
</dbReference>
<dbReference type="PROSITE" id="PS00455">
    <property type="entry name" value="AMP_BINDING"/>
    <property type="match status" value="1"/>
</dbReference>
<dbReference type="SUPFAM" id="SSF47336">
    <property type="entry name" value="ACP-like"/>
    <property type="match status" value="1"/>
</dbReference>
<dbReference type="PANTHER" id="PTHR43767">
    <property type="entry name" value="LONG-CHAIN-FATTY-ACID--COA LIGASE"/>
    <property type="match status" value="1"/>
</dbReference>
<gene>
    <name evidence="2" type="ORF">JI742_01745</name>
</gene>
<dbReference type="GO" id="GO:0016878">
    <property type="term" value="F:acid-thiol ligase activity"/>
    <property type="evidence" value="ECO:0007669"/>
    <property type="project" value="UniProtKB-ARBA"/>
</dbReference>
<evidence type="ECO:0000259" key="1">
    <source>
        <dbReference type="PROSITE" id="PS50075"/>
    </source>
</evidence>
<protein>
    <submittedName>
        <fullName evidence="2">AMP-binding protein</fullName>
    </submittedName>
</protein>
<name>A0A9X0XCV6_9BURK</name>
<dbReference type="InterPro" id="IPR020845">
    <property type="entry name" value="AMP-binding_CS"/>
</dbReference>
<dbReference type="AlphaFoldDB" id="A0A9X0XCV6"/>
<dbReference type="InterPro" id="IPR045851">
    <property type="entry name" value="AMP-bd_C_sf"/>
</dbReference>
<sequence>MNPTAPDSASPVHAVYAALADPETARQAWLVTPTRSVSFGELRQRIDQVAGWLAARGLKPGDRLVYSMRDEVEVAMLFIALVCNGVTAIHLDPDTGPERARALVDTAEPALLVLDPALQAAWWSAGQPAPQAAVVPWVEPPKGRLMGRLLGRGPQLEGLLAELAAQPPAAPPAALPAEGLAYILFTSGTTSQPKGVAVSHRALFAHLATLQRVYGYTPASRILNTLMLSHADGMIQGPVMAFFARATLHRPMAFEVTRLAALLDTVWQLRITHMVTVPTMLALMLRLGGEQRDAFQGGDFKLLISCGAQLEAELWTGVQAQFKVPLINVYGLTETVVGGVFAGPAADSGPPGSIGRPVDCELRIVDAEGQPVAEGESGELLMRGALLMSGYFRDPAQTAEVMREGWFHTGDIARRDADGFHWIVGRKKNIVIRGGYNIHPEEVTEVLQRHPGVREAVTFGLPDATWGETVAALVVAEGVDREALLRHCQQHLEPRKLPSRLVCVDALPRGRSGKVMLDAARQLLAETEARGPAARPAAAHEADLESRLRRVAGLCFHQRPEALDLQAPPDQVPGWDSLAHIELVVALEAEFGLQLSPREVMALDRLDKALDLVRAKA</sequence>
<dbReference type="Pfam" id="PF13193">
    <property type="entry name" value="AMP-binding_C"/>
    <property type="match status" value="1"/>
</dbReference>
<dbReference type="SUPFAM" id="SSF56801">
    <property type="entry name" value="Acetyl-CoA synthetase-like"/>
    <property type="match status" value="1"/>
</dbReference>
<evidence type="ECO:0000313" key="3">
    <source>
        <dbReference type="Proteomes" id="UP000643207"/>
    </source>
</evidence>
<dbReference type="Pfam" id="PF00501">
    <property type="entry name" value="AMP-binding"/>
    <property type="match status" value="1"/>
</dbReference>
<proteinExistence type="predicted"/>
<dbReference type="EMBL" id="JAERRA010000001">
    <property type="protein sequence ID" value="MBL0718601.1"/>
    <property type="molecule type" value="Genomic_DNA"/>
</dbReference>
<dbReference type="InterPro" id="IPR009081">
    <property type="entry name" value="PP-bd_ACP"/>
</dbReference>
<dbReference type="InterPro" id="IPR000873">
    <property type="entry name" value="AMP-dep_synth/lig_dom"/>
</dbReference>
<evidence type="ECO:0000313" key="2">
    <source>
        <dbReference type="EMBL" id="MBL0718601.1"/>
    </source>
</evidence>
<keyword evidence="3" id="KW-1185">Reference proteome</keyword>
<dbReference type="InterPro" id="IPR025110">
    <property type="entry name" value="AMP-bd_C"/>
</dbReference>
<dbReference type="RefSeq" id="WP_201823426.1">
    <property type="nucleotide sequence ID" value="NZ_JAERRA010000001.1"/>
</dbReference>
<dbReference type="Proteomes" id="UP000643207">
    <property type="component" value="Unassembled WGS sequence"/>
</dbReference>
<dbReference type="InterPro" id="IPR050237">
    <property type="entry name" value="ATP-dep_AMP-bd_enzyme"/>
</dbReference>
<dbReference type="CDD" id="cd04433">
    <property type="entry name" value="AFD_class_I"/>
    <property type="match status" value="1"/>
</dbReference>
<dbReference type="PROSITE" id="PS50075">
    <property type="entry name" value="CARRIER"/>
    <property type="match status" value="1"/>
</dbReference>
<dbReference type="InterPro" id="IPR042099">
    <property type="entry name" value="ANL_N_sf"/>
</dbReference>
<dbReference type="Gene3D" id="1.10.1200.10">
    <property type="entry name" value="ACP-like"/>
    <property type="match status" value="1"/>
</dbReference>
<organism evidence="2 3">
    <name type="scientific">Aquariibacter lacus</name>
    <dbReference type="NCBI Taxonomy" id="2801332"/>
    <lineage>
        <taxon>Bacteria</taxon>
        <taxon>Pseudomonadati</taxon>
        <taxon>Pseudomonadota</taxon>
        <taxon>Betaproteobacteria</taxon>
        <taxon>Burkholderiales</taxon>
        <taxon>Sphaerotilaceae</taxon>
        <taxon>Aquariibacter</taxon>
    </lineage>
</organism>